<dbReference type="GO" id="GO:0016787">
    <property type="term" value="F:hydrolase activity"/>
    <property type="evidence" value="ECO:0007669"/>
    <property type="project" value="UniProtKB-KW"/>
</dbReference>
<evidence type="ECO:0000313" key="5">
    <source>
        <dbReference type="EMBL" id="STV41253.1"/>
    </source>
</evidence>
<dbReference type="GO" id="GO:0004386">
    <property type="term" value="F:helicase activity"/>
    <property type="evidence" value="ECO:0007669"/>
    <property type="project" value="UniProtKB-KW"/>
</dbReference>
<sequence>MALTAALKAQIAAWYKALQEQIPDFIPRPPAAADDRRCGENPRRGRGRHLAIEAPTGVGKTLSYLIPGIAIAREEQKTLVVSTANVALQDQIYSKDLPLLRKIIPDLRFTAAFGRGRYVCPRNLTALASTEPSQQDLLAFLDDDLTPNNQAEQKLCATLKQDLDSYRWDGLRDHTDKPSTMGYGAG</sequence>
<evidence type="ECO:0000259" key="4">
    <source>
        <dbReference type="PROSITE" id="PS51193"/>
    </source>
</evidence>
<accession>A0A378BIG8</accession>
<proteinExistence type="predicted"/>
<keyword evidence="2" id="KW-0378">Hydrolase</keyword>
<evidence type="ECO:0000256" key="2">
    <source>
        <dbReference type="ARBA" id="ARBA00022801"/>
    </source>
</evidence>
<dbReference type="Proteomes" id="UP000255192">
    <property type="component" value="Unassembled WGS sequence"/>
</dbReference>
<feature type="domain" description="Helicase ATP-binding" evidence="4">
    <location>
        <begin position="17"/>
        <end position="186"/>
    </location>
</feature>
<dbReference type="EMBL" id="UGMD01000002">
    <property type="protein sequence ID" value="STV41253.1"/>
    <property type="molecule type" value="Genomic_DNA"/>
</dbReference>
<protein>
    <submittedName>
        <fullName evidence="5">ATP-dependent DNA helicase DinG</fullName>
    </submittedName>
</protein>
<dbReference type="InterPro" id="IPR014013">
    <property type="entry name" value="Helic_SF1/SF2_ATP-bd_DinG/Rad3"/>
</dbReference>
<dbReference type="InterPro" id="IPR027417">
    <property type="entry name" value="P-loop_NTPase"/>
</dbReference>
<organism evidence="5 6">
    <name type="scientific">Klebsiella pneumoniae</name>
    <dbReference type="NCBI Taxonomy" id="573"/>
    <lineage>
        <taxon>Bacteria</taxon>
        <taxon>Pseudomonadati</taxon>
        <taxon>Pseudomonadota</taxon>
        <taxon>Gammaproteobacteria</taxon>
        <taxon>Enterobacterales</taxon>
        <taxon>Enterobacteriaceae</taxon>
        <taxon>Klebsiella/Raoultella group</taxon>
        <taxon>Klebsiella</taxon>
        <taxon>Klebsiella pneumoniae complex</taxon>
    </lineage>
</organism>
<evidence type="ECO:0000256" key="3">
    <source>
        <dbReference type="ARBA" id="ARBA00022840"/>
    </source>
</evidence>
<evidence type="ECO:0000256" key="1">
    <source>
        <dbReference type="ARBA" id="ARBA00022741"/>
    </source>
</evidence>
<keyword evidence="3" id="KW-0067">ATP-binding</keyword>
<dbReference type="AlphaFoldDB" id="A0A378BIG8"/>
<dbReference type="SUPFAM" id="SSF52540">
    <property type="entry name" value="P-loop containing nucleoside triphosphate hydrolases"/>
    <property type="match status" value="1"/>
</dbReference>
<dbReference type="Pfam" id="PF00270">
    <property type="entry name" value="DEAD"/>
    <property type="match status" value="1"/>
</dbReference>
<dbReference type="GO" id="GO:0005524">
    <property type="term" value="F:ATP binding"/>
    <property type="evidence" value="ECO:0007669"/>
    <property type="project" value="UniProtKB-KW"/>
</dbReference>
<keyword evidence="5" id="KW-0347">Helicase</keyword>
<evidence type="ECO:0000313" key="6">
    <source>
        <dbReference type="Proteomes" id="UP000255192"/>
    </source>
</evidence>
<keyword evidence="1" id="KW-0547">Nucleotide-binding</keyword>
<gene>
    <name evidence="5" type="ORF">NCTC204_06573</name>
</gene>
<reference evidence="5 6" key="1">
    <citation type="submission" date="2018-06" db="EMBL/GenBank/DDBJ databases">
        <authorList>
            <consortium name="Pathogen Informatics"/>
            <person name="Doyle S."/>
        </authorList>
    </citation>
    <scope>NUCLEOTIDE SEQUENCE [LARGE SCALE GENOMIC DNA]</scope>
    <source>
        <strain evidence="5 6">NCTC204</strain>
    </source>
</reference>
<name>A0A378BIG8_KLEPN</name>
<dbReference type="Gene3D" id="3.40.50.300">
    <property type="entry name" value="P-loop containing nucleotide triphosphate hydrolases"/>
    <property type="match status" value="1"/>
</dbReference>
<dbReference type="GO" id="GO:0003676">
    <property type="term" value="F:nucleic acid binding"/>
    <property type="evidence" value="ECO:0007669"/>
    <property type="project" value="InterPro"/>
</dbReference>
<dbReference type="InterPro" id="IPR011545">
    <property type="entry name" value="DEAD/DEAH_box_helicase_dom"/>
</dbReference>
<dbReference type="PROSITE" id="PS51193">
    <property type="entry name" value="HELICASE_ATP_BIND_2"/>
    <property type="match status" value="1"/>
</dbReference>